<organism evidence="9 10">
    <name type="scientific">Arachidicoccus ginsenosidivorans</name>
    <dbReference type="NCBI Taxonomy" id="496057"/>
    <lineage>
        <taxon>Bacteria</taxon>
        <taxon>Pseudomonadati</taxon>
        <taxon>Bacteroidota</taxon>
        <taxon>Chitinophagia</taxon>
        <taxon>Chitinophagales</taxon>
        <taxon>Chitinophagaceae</taxon>
        <taxon>Arachidicoccus</taxon>
    </lineage>
</organism>
<feature type="transmembrane region" description="Helical" evidence="7">
    <location>
        <begin position="71"/>
        <end position="88"/>
    </location>
</feature>
<evidence type="ECO:0000256" key="5">
    <source>
        <dbReference type="ARBA" id="ARBA00023136"/>
    </source>
</evidence>
<evidence type="ECO:0000256" key="7">
    <source>
        <dbReference type="SAM" id="Phobius"/>
    </source>
</evidence>
<feature type="transmembrane region" description="Helical" evidence="7">
    <location>
        <begin position="394"/>
        <end position="417"/>
    </location>
</feature>
<dbReference type="InterPro" id="IPR003918">
    <property type="entry name" value="NADH_UbQ_OxRdtase"/>
</dbReference>
<feature type="transmembrane region" description="Helical" evidence="7">
    <location>
        <begin position="29"/>
        <end position="51"/>
    </location>
</feature>
<dbReference type="RefSeq" id="WP_146781388.1">
    <property type="nucleotide sequence ID" value="NZ_CP042434.1"/>
</dbReference>
<protein>
    <submittedName>
        <fullName evidence="9">NADH-quinone oxidoreductase subunit M</fullName>
    </submittedName>
</protein>
<dbReference type="OrthoDB" id="9811718at2"/>
<dbReference type="InterPro" id="IPR001750">
    <property type="entry name" value="ND/Mrp_TM"/>
</dbReference>
<dbReference type="GO" id="GO:0003954">
    <property type="term" value="F:NADH dehydrogenase activity"/>
    <property type="evidence" value="ECO:0007669"/>
    <property type="project" value="TreeGrafter"/>
</dbReference>
<dbReference type="KEGG" id="agi:FSB73_09780"/>
<dbReference type="InterPro" id="IPR010227">
    <property type="entry name" value="NADH_Q_OxRdtase_chainM/4"/>
</dbReference>
<feature type="transmembrane region" description="Helical" evidence="7">
    <location>
        <begin position="291"/>
        <end position="310"/>
    </location>
</feature>
<evidence type="ECO:0000259" key="8">
    <source>
        <dbReference type="Pfam" id="PF00361"/>
    </source>
</evidence>
<evidence type="ECO:0000256" key="1">
    <source>
        <dbReference type="ARBA" id="ARBA00004127"/>
    </source>
</evidence>
<dbReference type="PANTHER" id="PTHR43507">
    <property type="entry name" value="NADH-UBIQUINONE OXIDOREDUCTASE CHAIN 4"/>
    <property type="match status" value="1"/>
</dbReference>
<keyword evidence="3 6" id="KW-0812">Transmembrane</keyword>
<feature type="transmembrane region" description="Helical" evidence="7">
    <location>
        <begin position="126"/>
        <end position="143"/>
    </location>
</feature>
<evidence type="ECO:0000256" key="4">
    <source>
        <dbReference type="ARBA" id="ARBA00022989"/>
    </source>
</evidence>
<dbReference type="NCBIfam" id="TIGR01972">
    <property type="entry name" value="NDH_I_M"/>
    <property type="match status" value="1"/>
</dbReference>
<dbReference type="Proteomes" id="UP000321291">
    <property type="component" value="Chromosome"/>
</dbReference>
<dbReference type="Pfam" id="PF00361">
    <property type="entry name" value="Proton_antipo_M"/>
    <property type="match status" value="1"/>
</dbReference>
<feature type="transmembrane region" description="Helical" evidence="7">
    <location>
        <begin position="232"/>
        <end position="253"/>
    </location>
</feature>
<comment type="subcellular location">
    <subcellularLocation>
        <location evidence="1">Endomembrane system</location>
        <topology evidence="1">Multi-pass membrane protein</topology>
    </subcellularLocation>
    <subcellularLocation>
        <location evidence="6">Membrane</location>
        <topology evidence="6">Multi-pass membrane protein</topology>
    </subcellularLocation>
</comment>
<dbReference type="GO" id="GO:0048039">
    <property type="term" value="F:ubiquinone binding"/>
    <property type="evidence" value="ECO:0007669"/>
    <property type="project" value="TreeGrafter"/>
</dbReference>
<feature type="transmembrane region" description="Helical" evidence="7">
    <location>
        <begin position="6"/>
        <end position="22"/>
    </location>
</feature>
<sequence length="475" mass="52531">MIVLLILIPVVAGIISFFVKSGKAARTLALGASLLTFLAALVLVITAKGTVTLDKEWLPQIGSNFSLSMDGMAKMLCLLNAVALPLILSSTIRERYSNKGNFFGLLLLTQAGMMGVFLAADVLLFYFFWELALIPIYFLCSQYGGEKKIQAIFKFFIYTFLGSLFLLIGIIYLYLKTPDQSFALSSFYHLHLTATEQNIGFWLFFLAFAIKMPVFPLHTWQPDAYEQAPSAGTMILSAVMVKMGIYATIRYVLPIFPEAVHTFNHIIIIFAVVGLLYASLIAIRQDDLKRLIAYSSIAHIGLMCAAVFSLQEIGLEGVMIQMFNHGINVLGLWIVASAIEQQTGTRKLSEMGGLATKAPVLAILFMIMTLANVSLPLTNSFIGEFLMFNGLFRYNIWAGAFACVSIILVAIYSLWAMQKMFYGEVSEFTKNAVEAPKNTQYALVVITIVIIVLGVYPAPLLDLTKDTVQAVMHLK</sequence>
<dbReference type="GO" id="GO:0012505">
    <property type="term" value="C:endomembrane system"/>
    <property type="evidence" value="ECO:0007669"/>
    <property type="project" value="UniProtKB-SubCell"/>
</dbReference>
<feature type="transmembrane region" description="Helical" evidence="7">
    <location>
        <begin position="100"/>
        <end position="120"/>
    </location>
</feature>
<keyword evidence="4 7" id="KW-1133">Transmembrane helix</keyword>
<dbReference type="GO" id="GO:0042773">
    <property type="term" value="P:ATP synthesis coupled electron transport"/>
    <property type="evidence" value="ECO:0007669"/>
    <property type="project" value="InterPro"/>
</dbReference>
<dbReference type="PRINTS" id="PR01437">
    <property type="entry name" value="NUOXDRDTASE4"/>
</dbReference>
<evidence type="ECO:0000256" key="2">
    <source>
        <dbReference type="ARBA" id="ARBA00009025"/>
    </source>
</evidence>
<dbReference type="GO" id="GO:0015990">
    <property type="term" value="P:electron transport coupled proton transport"/>
    <property type="evidence" value="ECO:0007669"/>
    <property type="project" value="TreeGrafter"/>
</dbReference>
<comment type="similarity">
    <text evidence="2">Belongs to the complex I subunit 4 family.</text>
</comment>
<evidence type="ECO:0000313" key="9">
    <source>
        <dbReference type="EMBL" id="QEC71910.1"/>
    </source>
</evidence>
<reference evidence="9 10" key="1">
    <citation type="journal article" date="2017" name="Int. J. Syst. Evol. Microbiol.">
        <title>Arachidicoccus ginsenosidivorans sp. nov., with ginsenoside-converting activity isolated from ginseng cultivating soil.</title>
        <authorList>
            <person name="Siddiqi M.Z."/>
            <person name="Aslam Z."/>
            <person name="Im W.T."/>
        </authorList>
    </citation>
    <scope>NUCLEOTIDE SEQUENCE [LARGE SCALE GENOMIC DNA]</scope>
    <source>
        <strain evidence="9 10">Gsoil 809</strain>
    </source>
</reference>
<keyword evidence="5 7" id="KW-0472">Membrane</keyword>
<feature type="transmembrane region" description="Helical" evidence="7">
    <location>
        <begin position="199"/>
        <end position="220"/>
    </location>
</feature>
<name>A0A5B8VK88_9BACT</name>
<dbReference type="AlphaFoldDB" id="A0A5B8VK88"/>
<evidence type="ECO:0000313" key="10">
    <source>
        <dbReference type="Proteomes" id="UP000321291"/>
    </source>
</evidence>
<feature type="transmembrane region" description="Helical" evidence="7">
    <location>
        <begin position="360"/>
        <end position="382"/>
    </location>
</feature>
<dbReference type="GO" id="GO:0008137">
    <property type="term" value="F:NADH dehydrogenase (ubiquinone) activity"/>
    <property type="evidence" value="ECO:0007669"/>
    <property type="project" value="InterPro"/>
</dbReference>
<feature type="domain" description="NADH:quinone oxidoreductase/Mrp antiporter transmembrane" evidence="8">
    <location>
        <begin position="119"/>
        <end position="405"/>
    </location>
</feature>
<keyword evidence="10" id="KW-1185">Reference proteome</keyword>
<dbReference type="GO" id="GO:0016020">
    <property type="term" value="C:membrane"/>
    <property type="evidence" value="ECO:0007669"/>
    <property type="project" value="UniProtKB-SubCell"/>
</dbReference>
<feature type="transmembrane region" description="Helical" evidence="7">
    <location>
        <begin position="438"/>
        <end position="456"/>
    </location>
</feature>
<feature type="transmembrane region" description="Helical" evidence="7">
    <location>
        <begin position="265"/>
        <end position="284"/>
    </location>
</feature>
<dbReference type="PANTHER" id="PTHR43507:SF1">
    <property type="entry name" value="NADH-UBIQUINONE OXIDOREDUCTASE CHAIN 4"/>
    <property type="match status" value="1"/>
</dbReference>
<dbReference type="EMBL" id="CP042434">
    <property type="protein sequence ID" value="QEC71910.1"/>
    <property type="molecule type" value="Genomic_DNA"/>
</dbReference>
<feature type="transmembrane region" description="Helical" evidence="7">
    <location>
        <begin position="322"/>
        <end position="339"/>
    </location>
</feature>
<evidence type="ECO:0000256" key="6">
    <source>
        <dbReference type="RuleBase" id="RU000320"/>
    </source>
</evidence>
<evidence type="ECO:0000256" key="3">
    <source>
        <dbReference type="ARBA" id="ARBA00022692"/>
    </source>
</evidence>
<accession>A0A5B8VK88</accession>
<gene>
    <name evidence="9" type="ORF">FSB73_09780</name>
</gene>
<proteinExistence type="inferred from homology"/>
<feature type="transmembrane region" description="Helical" evidence="7">
    <location>
        <begin position="155"/>
        <end position="175"/>
    </location>
</feature>